<reference evidence="3 4" key="1">
    <citation type="submission" date="2019-03" db="EMBL/GenBank/DDBJ databases">
        <title>Three New Species of Nocardioides, Nocardioides euryhalodurans sp. nov., Nocardioides seonyuensis sp. nov. and Nocardioides eburneoflavus sp. nov., Iolated from Soil.</title>
        <authorList>
            <person name="Roh S.G."/>
            <person name="Lee C."/>
            <person name="Kim M.-K."/>
            <person name="Kim S.B."/>
        </authorList>
    </citation>
    <scope>NUCLEOTIDE SEQUENCE [LARGE SCALE GENOMIC DNA]</scope>
    <source>
        <strain evidence="3 4">MMS17-SY117</strain>
    </source>
</reference>
<organism evidence="3 4">
    <name type="scientific">Nocardioides euryhalodurans</name>
    <dbReference type="NCBI Taxonomy" id="2518370"/>
    <lineage>
        <taxon>Bacteria</taxon>
        <taxon>Bacillati</taxon>
        <taxon>Actinomycetota</taxon>
        <taxon>Actinomycetes</taxon>
        <taxon>Propionibacteriales</taxon>
        <taxon>Nocardioidaceae</taxon>
        <taxon>Nocardioides</taxon>
    </lineage>
</organism>
<gene>
    <name evidence="3" type="ORF">EXE57_06705</name>
</gene>
<keyword evidence="4" id="KW-1185">Reference proteome</keyword>
<dbReference type="EMBL" id="CP038267">
    <property type="protein sequence ID" value="QBR92003.1"/>
    <property type="molecule type" value="Genomic_DNA"/>
</dbReference>
<feature type="domain" description="DUF306" evidence="2">
    <location>
        <begin position="83"/>
        <end position="186"/>
    </location>
</feature>
<dbReference type="PANTHER" id="PTHR35535:SF1">
    <property type="entry name" value="HEAT SHOCK PROTEIN HSLJ"/>
    <property type="match status" value="1"/>
</dbReference>
<proteinExistence type="predicted"/>
<sequence length="197" mass="20888">MQHVLRVGRLGRRGARRRAGRRYRDGLPRRRRGPGRVVGRLPHLATDVRLRRGGAGAGGTDAVVSLLPADQVPPDAGARPGLTLEDTRWLLTDIAENTDQASSVTAVPAGVRSTLVLTGGRVAAFLGCNQARGDAEVVRDRIELGPLMTTRMACPGPEGEVEQQVSTVLEGSVPWSITGDRLTLGEGALQLIYTAGS</sequence>
<feature type="compositionally biased region" description="Basic residues" evidence="1">
    <location>
        <begin position="9"/>
        <end position="21"/>
    </location>
</feature>
<dbReference type="PANTHER" id="PTHR35535">
    <property type="entry name" value="HEAT SHOCK PROTEIN HSLJ"/>
    <property type="match status" value="1"/>
</dbReference>
<dbReference type="Proteomes" id="UP000294894">
    <property type="component" value="Chromosome"/>
</dbReference>
<name>A0A4P7GJE1_9ACTN</name>
<evidence type="ECO:0000259" key="2">
    <source>
        <dbReference type="Pfam" id="PF03724"/>
    </source>
</evidence>
<feature type="region of interest" description="Disordered" evidence="1">
    <location>
        <begin position="1"/>
        <end position="35"/>
    </location>
</feature>
<dbReference type="KEGG" id="noy:EXE57_06705"/>
<evidence type="ECO:0000313" key="3">
    <source>
        <dbReference type="EMBL" id="QBR92003.1"/>
    </source>
</evidence>
<dbReference type="Gene3D" id="2.40.128.270">
    <property type="match status" value="1"/>
</dbReference>
<dbReference type="InterPro" id="IPR053147">
    <property type="entry name" value="Hsp_HslJ-like"/>
</dbReference>
<dbReference type="InterPro" id="IPR005184">
    <property type="entry name" value="DUF306_Meta_HslJ"/>
</dbReference>
<evidence type="ECO:0000313" key="4">
    <source>
        <dbReference type="Proteomes" id="UP000294894"/>
    </source>
</evidence>
<protein>
    <submittedName>
        <fullName evidence="3">META domain-containing protein</fullName>
    </submittedName>
</protein>
<evidence type="ECO:0000256" key="1">
    <source>
        <dbReference type="SAM" id="MobiDB-lite"/>
    </source>
</evidence>
<dbReference type="AlphaFoldDB" id="A0A4P7GJE1"/>
<dbReference type="InterPro" id="IPR038670">
    <property type="entry name" value="HslJ-like_sf"/>
</dbReference>
<dbReference type="OrthoDB" id="507754at2"/>
<dbReference type="Pfam" id="PF03724">
    <property type="entry name" value="META"/>
    <property type="match status" value="1"/>
</dbReference>
<accession>A0A4P7GJE1</accession>